<dbReference type="Gene3D" id="3.40.50.150">
    <property type="entry name" value="Vaccinia Virus protein VP39"/>
    <property type="match status" value="1"/>
</dbReference>
<dbReference type="Gene3D" id="3.40.50.2000">
    <property type="entry name" value="Glycogen Phosphorylase B"/>
    <property type="match status" value="1"/>
</dbReference>
<reference evidence="1 2" key="1">
    <citation type="submission" date="2024-03" db="EMBL/GenBank/DDBJ databases">
        <title>Ignisphaera cupida sp. nov., a hyperthermophilic hydrolytic archaeon from a hot spring of Kamchatka, and proposal of Ignisphaeraceae fam. nov.</title>
        <authorList>
            <person name="Podosokorskaya O.A."/>
            <person name="Elcheninov A.G."/>
            <person name="Maltseva A.I."/>
            <person name="Zayulina K.S."/>
            <person name="Novikov A."/>
            <person name="Merkel A.Y."/>
        </authorList>
    </citation>
    <scope>NUCLEOTIDE SEQUENCE [LARGE SCALE GENOMIC DNA]</scope>
    <source>
        <strain evidence="1 2">38H-sp</strain>
    </source>
</reference>
<dbReference type="Pfam" id="PF13489">
    <property type="entry name" value="Methyltransf_23"/>
    <property type="match status" value="1"/>
</dbReference>
<dbReference type="GO" id="GO:0008168">
    <property type="term" value="F:methyltransferase activity"/>
    <property type="evidence" value="ECO:0007669"/>
    <property type="project" value="UniProtKB-KW"/>
</dbReference>
<comment type="caution">
    <text evidence="1">The sequence shown here is derived from an EMBL/GenBank/DDBJ whole genome shotgun (WGS) entry which is preliminary data.</text>
</comment>
<accession>A0ABU9UAL1</accession>
<dbReference type="InterPro" id="IPR029063">
    <property type="entry name" value="SAM-dependent_MTases_sf"/>
</dbReference>
<dbReference type="RefSeq" id="WP_420069145.1">
    <property type="nucleotide sequence ID" value="NZ_JBCHKQ010000002.1"/>
</dbReference>
<protein>
    <submittedName>
        <fullName evidence="1">Class I SAM-dependent methyltransferase</fullName>
        <ecNumber evidence="1">2.1.1.-</ecNumber>
    </submittedName>
</protein>
<gene>
    <name evidence="1" type="ORF">WKV44_03965</name>
</gene>
<dbReference type="PANTHER" id="PTHR43861">
    <property type="entry name" value="TRANS-ACONITATE 2-METHYLTRANSFERASE-RELATED"/>
    <property type="match status" value="1"/>
</dbReference>
<proteinExistence type="predicted"/>
<dbReference type="PANTHER" id="PTHR43861:SF6">
    <property type="entry name" value="METHYLTRANSFERASE TYPE 11"/>
    <property type="match status" value="1"/>
</dbReference>
<sequence>MANLVVYAASYGKNIGTGHIARAVSIVDSLRMIGISAKILPVDISKKHSVFADSSVIEKFSCYYQVDSNLFLSHIPDDILFSVLDFRYYRRDVFDVLRKYSFLVGIDPDYKSSGYCDISFSAFPVLHKGRVNTFVNPLTKKSIGVLSSTGLSKNNRDKILLVTMGGQDPYLLTEWVQNNILSDKRLSDYRKIVVSGPSFDRKIKPTCGEEIITPRKDEFAKLLVDSDIVITSFGLTAYESAFCKAKTWLLCPSSYHKRLADIAGFPAFLPNKNAQDAFFSFFTGEDKEQSVYTVFSYPMVEDLLANFYSFLKMSRGCPSCSSVRRKLIERFSDRSFVTCVSCKTEYELVFDGHVKMYKKEYFFEEYKNQYGKTYIEDFDNIKKMGKARLSFISSVMGIEKQNSGLKLLDVGCAYGPFLSAAKDAGFIPYGLDVSDDAVRYVQDVLGFTAWKSDFSSSNGKSEWEKEKWDVLSMWYVIEHFKHLDIVLSKCHSLIREGGVLAFSTPNARGLSRIFSKKKFYKNSPKDHYILLHPSSAKKILYRYGFSVRRVRGTGIHPERIPFIGRLAGKNPLVMRVFSFFVTLLRLGDTFEVYAVRLPDKKRP</sequence>
<dbReference type="SUPFAM" id="SSF53335">
    <property type="entry name" value="S-adenosyl-L-methionine-dependent methyltransferases"/>
    <property type="match status" value="1"/>
</dbReference>
<keyword evidence="2" id="KW-1185">Reference proteome</keyword>
<name>A0ABU9UAL1_9SPIR</name>
<dbReference type="Proteomes" id="UP001466331">
    <property type="component" value="Unassembled WGS sequence"/>
</dbReference>
<evidence type="ECO:0000313" key="2">
    <source>
        <dbReference type="Proteomes" id="UP001466331"/>
    </source>
</evidence>
<keyword evidence="1" id="KW-0808">Transferase</keyword>
<dbReference type="EMBL" id="JBCHKQ010000002">
    <property type="protein sequence ID" value="MEM5947694.1"/>
    <property type="molecule type" value="Genomic_DNA"/>
</dbReference>
<dbReference type="GO" id="GO:0032259">
    <property type="term" value="P:methylation"/>
    <property type="evidence" value="ECO:0007669"/>
    <property type="project" value="UniProtKB-KW"/>
</dbReference>
<dbReference type="EC" id="2.1.1.-" evidence="1"/>
<organism evidence="1 2">
    <name type="scientific">Rarispira pelagica</name>
    <dbReference type="NCBI Taxonomy" id="3141764"/>
    <lineage>
        <taxon>Bacteria</taxon>
        <taxon>Pseudomonadati</taxon>
        <taxon>Spirochaetota</taxon>
        <taxon>Spirochaetia</taxon>
        <taxon>Winmispirales</taxon>
        <taxon>Winmispiraceae</taxon>
        <taxon>Rarispira</taxon>
    </lineage>
</organism>
<keyword evidence="1" id="KW-0489">Methyltransferase</keyword>
<dbReference type="CDD" id="cd02440">
    <property type="entry name" value="AdoMet_MTases"/>
    <property type="match status" value="1"/>
</dbReference>
<evidence type="ECO:0000313" key="1">
    <source>
        <dbReference type="EMBL" id="MEM5947694.1"/>
    </source>
</evidence>